<dbReference type="Proteomes" id="UP000035214">
    <property type="component" value="Unassembled WGS sequence"/>
</dbReference>
<gene>
    <name evidence="1" type="ORF">B4077_6034</name>
</gene>
<sequence length="94" mass="10902">MITVNRGYMYDPDDNEVLITEIYYEAATDTKLGSKMGNLSYTVIPNEIKEKIEAAASLSYMENIEMSQQLADVYQNEINMYGKPEKLYFEYTNM</sequence>
<dbReference type="PATRIC" id="fig|1396.428.peg.6209"/>
<evidence type="ECO:0000313" key="2">
    <source>
        <dbReference type="Proteomes" id="UP000035214"/>
    </source>
</evidence>
<proteinExistence type="predicted"/>
<comment type="caution">
    <text evidence="1">The sequence shown here is derived from an EMBL/GenBank/DDBJ whole genome shotgun (WGS) entry which is preliminary data.</text>
</comment>
<reference evidence="1 2" key="1">
    <citation type="submission" date="2015-04" db="EMBL/GenBank/DDBJ databases">
        <title>Draft Genome Sequences of Eight Spore-Forming Food Isolates of Bacillus cereus Genome sequencing.</title>
        <authorList>
            <person name="Krawcyk A.O."/>
            <person name="de Jong A."/>
            <person name="Eijlander R.T."/>
            <person name="Berendsen E.M."/>
            <person name="Holsappel S."/>
            <person name="Wells-Bennik M."/>
            <person name="Kuipers O.P."/>
        </authorList>
    </citation>
    <scope>NUCLEOTIDE SEQUENCE [LARGE SCALE GENOMIC DNA]</scope>
    <source>
        <strain evidence="1 2">B4077</strain>
    </source>
</reference>
<name>A0A0G8EPF1_BACCE</name>
<evidence type="ECO:0000313" key="1">
    <source>
        <dbReference type="EMBL" id="KLA26144.1"/>
    </source>
</evidence>
<organism evidence="1 2">
    <name type="scientific">Bacillus cereus</name>
    <dbReference type="NCBI Taxonomy" id="1396"/>
    <lineage>
        <taxon>Bacteria</taxon>
        <taxon>Bacillati</taxon>
        <taxon>Bacillota</taxon>
        <taxon>Bacilli</taxon>
        <taxon>Bacillales</taxon>
        <taxon>Bacillaceae</taxon>
        <taxon>Bacillus</taxon>
        <taxon>Bacillus cereus group</taxon>
    </lineage>
</organism>
<accession>A0A0G8EPF1</accession>
<dbReference type="AlphaFoldDB" id="A0A0G8EPF1"/>
<protein>
    <recommendedName>
        <fullName evidence="3">PXO1-28</fullName>
    </recommendedName>
</protein>
<dbReference type="EMBL" id="LCYI01000044">
    <property type="protein sequence ID" value="KLA26144.1"/>
    <property type="molecule type" value="Genomic_DNA"/>
</dbReference>
<evidence type="ECO:0008006" key="3">
    <source>
        <dbReference type="Google" id="ProtNLM"/>
    </source>
</evidence>
<dbReference type="RefSeq" id="WP_046956001.1">
    <property type="nucleotide sequence ID" value="NZ_LCYI01000044.1"/>
</dbReference>